<reference evidence="1" key="1">
    <citation type="submission" date="2024-06" db="EMBL/GenBank/DDBJ databases">
        <authorList>
            <person name="Liu X."/>
            <person name="Lenzi L."/>
            <person name="Haldenby T S."/>
            <person name="Uol C."/>
        </authorList>
    </citation>
    <scope>NUCLEOTIDE SEQUENCE</scope>
</reference>
<sequence length="191" mass="21131">MGHQPTEITIKIDCPLDSLESVDIPGGQASNLSRKPDPVCYVFAYFCIAKTGDSTQALKEKIACPTSIQFSLAIRRAIDGAIREFFGDLSGAPILCYDMLYCRHCPQRLSDMSDNSVAHPLKWPVIFSLPWSRTNQFIAVLSLMNSSFGGGEILSLLGESLTASEKQDVIFYVDVINIYRSLFDVPLEKSI</sequence>
<proteinExistence type="predicted"/>
<gene>
    <name evidence="1" type="ORF">CDAUBV1_LOCUS17147</name>
</gene>
<organism evidence="1 2">
    <name type="scientific">Calicophoron daubneyi</name>
    <name type="common">Rumen fluke</name>
    <name type="synonym">Paramphistomum daubneyi</name>
    <dbReference type="NCBI Taxonomy" id="300641"/>
    <lineage>
        <taxon>Eukaryota</taxon>
        <taxon>Metazoa</taxon>
        <taxon>Spiralia</taxon>
        <taxon>Lophotrochozoa</taxon>
        <taxon>Platyhelminthes</taxon>
        <taxon>Trematoda</taxon>
        <taxon>Digenea</taxon>
        <taxon>Plagiorchiida</taxon>
        <taxon>Pronocephalata</taxon>
        <taxon>Paramphistomoidea</taxon>
        <taxon>Paramphistomidae</taxon>
        <taxon>Calicophoron</taxon>
    </lineage>
</organism>
<evidence type="ECO:0000313" key="1">
    <source>
        <dbReference type="EMBL" id="CAL5141844.1"/>
    </source>
</evidence>
<dbReference type="Proteomes" id="UP001497525">
    <property type="component" value="Unassembled WGS sequence"/>
</dbReference>
<name>A0AAV2TZB3_CALDB</name>
<accession>A0AAV2TZB3</accession>
<dbReference type="EMBL" id="CAXLJL010000933">
    <property type="protein sequence ID" value="CAL5141844.1"/>
    <property type="molecule type" value="Genomic_DNA"/>
</dbReference>
<dbReference type="AlphaFoldDB" id="A0AAV2TZB3"/>
<protein>
    <submittedName>
        <fullName evidence="1">Uncharacterized protein</fullName>
    </submittedName>
</protein>
<evidence type="ECO:0000313" key="2">
    <source>
        <dbReference type="Proteomes" id="UP001497525"/>
    </source>
</evidence>
<comment type="caution">
    <text evidence="1">The sequence shown here is derived from an EMBL/GenBank/DDBJ whole genome shotgun (WGS) entry which is preliminary data.</text>
</comment>